<feature type="domain" description="EF-hand" evidence="4">
    <location>
        <begin position="118"/>
        <end position="153"/>
    </location>
</feature>
<dbReference type="InterPro" id="IPR002048">
    <property type="entry name" value="EF_hand_dom"/>
</dbReference>
<dbReference type="Pfam" id="PF13499">
    <property type="entry name" value="EF-hand_7"/>
    <property type="match status" value="2"/>
</dbReference>
<evidence type="ECO:0000313" key="11">
    <source>
        <dbReference type="Proteomes" id="UP000663870"/>
    </source>
</evidence>
<dbReference type="EMBL" id="CAJNOL010000116">
    <property type="protein sequence ID" value="CAF0858988.1"/>
    <property type="molecule type" value="Genomic_DNA"/>
</dbReference>
<dbReference type="InterPro" id="IPR018247">
    <property type="entry name" value="EF_Hand_1_Ca_BS"/>
</dbReference>
<dbReference type="PROSITE" id="PS00018">
    <property type="entry name" value="EF_HAND_1"/>
    <property type="match status" value="2"/>
</dbReference>
<evidence type="ECO:0000313" key="6">
    <source>
        <dbReference type="EMBL" id="CAF0858988.1"/>
    </source>
</evidence>
<accession>A0A813TU21</accession>
<evidence type="ECO:0000256" key="3">
    <source>
        <dbReference type="ARBA" id="ARBA00022837"/>
    </source>
</evidence>
<gene>
    <name evidence="6" type="ORF">JXQ802_LOCUS7084</name>
    <name evidence="7" type="ORF">JXQ802_LOCUS7336</name>
    <name evidence="5" type="ORF">PYM288_LOCUS5261</name>
    <name evidence="9" type="ORF">RFH988_LOCUS24787</name>
    <name evidence="8" type="ORF">SEV965_LOCUS11141</name>
</gene>
<dbReference type="InterPro" id="IPR011992">
    <property type="entry name" value="EF-hand-dom_pair"/>
</dbReference>
<dbReference type="Proteomes" id="UP000663870">
    <property type="component" value="Unassembled WGS sequence"/>
</dbReference>
<evidence type="ECO:0000256" key="2">
    <source>
        <dbReference type="ARBA" id="ARBA00022737"/>
    </source>
</evidence>
<organism evidence="5 10">
    <name type="scientific">Rotaria sordida</name>
    <dbReference type="NCBI Taxonomy" id="392033"/>
    <lineage>
        <taxon>Eukaryota</taxon>
        <taxon>Metazoa</taxon>
        <taxon>Spiralia</taxon>
        <taxon>Gnathifera</taxon>
        <taxon>Rotifera</taxon>
        <taxon>Eurotatoria</taxon>
        <taxon>Bdelloidea</taxon>
        <taxon>Philodinida</taxon>
        <taxon>Philodinidae</taxon>
        <taxon>Rotaria</taxon>
    </lineage>
</organism>
<dbReference type="SUPFAM" id="SSF47473">
    <property type="entry name" value="EF-hand"/>
    <property type="match status" value="1"/>
</dbReference>
<dbReference type="Gene3D" id="1.10.238.10">
    <property type="entry name" value="EF-hand"/>
    <property type="match status" value="2"/>
</dbReference>
<evidence type="ECO:0000313" key="7">
    <source>
        <dbReference type="EMBL" id="CAF0864036.1"/>
    </source>
</evidence>
<evidence type="ECO:0000313" key="10">
    <source>
        <dbReference type="Proteomes" id="UP000663854"/>
    </source>
</evidence>
<keyword evidence="3" id="KW-0106">Calcium</keyword>
<dbReference type="SMART" id="SM00054">
    <property type="entry name" value="EFh"/>
    <property type="match status" value="4"/>
</dbReference>
<name>A0A813TU21_9BILA</name>
<evidence type="ECO:0000313" key="8">
    <source>
        <dbReference type="EMBL" id="CAF1008025.1"/>
    </source>
</evidence>
<reference evidence="5" key="1">
    <citation type="submission" date="2021-02" db="EMBL/GenBank/DDBJ databases">
        <authorList>
            <person name="Nowell W R."/>
        </authorList>
    </citation>
    <scope>NUCLEOTIDE SEQUENCE</scope>
</reference>
<proteinExistence type="predicted"/>
<dbReference type="EMBL" id="CAJNOO010001833">
    <property type="protein sequence ID" value="CAF1204393.1"/>
    <property type="molecule type" value="Genomic_DNA"/>
</dbReference>
<feature type="domain" description="EF-hand" evidence="4">
    <location>
        <begin position="82"/>
        <end position="117"/>
    </location>
</feature>
<evidence type="ECO:0000259" key="4">
    <source>
        <dbReference type="PROSITE" id="PS50222"/>
    </source>
</evidence>
<evidence type="ECO:0000313" key="5">
    <source>
        <dbReference type="EMBL" id="CAF0814423.1"/>
    </source>
</evidence>
<feature type="domain" description="EF-hand" evidence="4">
    <location>
        <begin position="5"/>
        <end position="40"/>
    </location>
</feature>
<keyword evidence="2" id="KW-0677">Repeat</keyword>
<dbReference type="EMBL" id="CAJNOL010000122">
    <property type="protein sequence ID" value="CAF0864036.1"/>
    <property type="molecule type" value="Genomic_DNA"/>
</dbReference>
<keyword evidence="11" id="KW-1185">Reference proteome</keyword>
<dbReference type="PANTHER" id="PTHR10891">
    <property type="entry name" value="EF-HAND CALCIUM-BINDING DOMAIN CONTAINING PROTEIN"/>
    <property type="match status" value="1"/>
</dbReference>
<protein>
    <recommendedName>
        <fullName evidence="4">EF-hand domain-containing protein</fullName>
    </recommendedName>
</protein>
<dbReference type="Proteomes" id="UP000663882">
    <property type="component" value="Unassembled WGS sequence"/>
</dbReference>
<dbReference type="OrthoDB" id="26525at2759"/>
<sequence>MPQTTKDEYLQKKFDKIDKDNTGKISAADFRQAILGDYRLEAFRTTTIDVYITELSNHTGRITFEQFKKFMQADTYTLKNSLFTIEFKQAFDEIDTNKDGFISSQEARQGLTLAGQHISGLCFNQIIQMFDDDHDGQMSFEEFLNNIKILWHE</sequence>
<comment type="caution">
    <text evidence="5">The sequence shown here is derived from an EMBL/GenBank/DDBJ whole genome shotgun (WGS) entry which is preliminary data.</text>
</comment>
<dbReference type="GO" id="GO:0005509">
    <property type="term" value="F:calcium ion binding"/>
    <property type="evidence" value="ECO:0007669"/>
    <property type="project" value="InterPro"/>
</dbReference>
<dbReference type="EMBL" id="CAJNOU010000474">
    <property type="protein sequence ID" value="CAF1008025.1"/>
    <property type="molecule type" value="Genomic_DNA"/>
</dbReference>
<dbReference type="AlphaFoldDB" id="A0A813TU21"/>
<dbReference type="Proteomes" id="UP000663889">
    <property type="component" value="Unassembled WGS sequence"/>
</dbReference>
<keyword evidence="1" id="KW-0479">Metal-binding</keyword>
<evidence type="ECO:0000256" key="1">
    <source>
        <dbReference type="ARBA" id="ARBA00022723"/>
    </source>
</evidence>
<dbReference type="Proteomes" id="UP000663854">
    <property type="component" value="Unassembled WGS sequence"/>
</dbReference>
<dbReference type="EMBL" id="CAJNOH010000052">
    <property type="protein sequence ID" value="CAF0814423.1"/>
    <property type="molecule type" value="Genomic_DNA"/>
</dbReference>
<evidence type="ECO:0000313" key="9">
    <source>
        <dbReference type="EMBL" id="CAF1204393.1"/>
    </source>
</evidence>
<dbReference type="InterPro" id="IPR039647">
    <property type="entry name" value="EF_hand_pair_protein_CML-like"/>
</dbReference>
<dbReference type="PROSITE" id="PS50222">
    <property type="entry name" value="EF_HAND_2"/>
    <property type="match status" value="3"/>
</dbReference>